<name>K9P3M5_CYAGP</name>
<evidence type="ECO:0000313" key="8">
    <source>
        <dbReference type="EMBL" id="AFY27583.1"/>
    </source>
</evidence>
<comment type="subcellular location">
    <subcellularLocation>
        <location evidence="1">Membrane</location>
        <topology evidence="1">Multi-pass membrane protein</topology>
    </subcellularLocation>
</comment>
<keyword evidence="2 6" id="KW-0812">Transmembrane</keyword>
<dbReference type="KEGG" id="cgc:Cyagr_0389"/>
<dbReference type="PANTHER" id="PTHR21016">
    <property type="entry name" value="BETA-AMYLOID BINDING PROTEIN-RELATED"/>
    <property type="match status" value="1"/>
</dbReference>
<dbReference type="InterPro" id="IPR007829">
    <property type="entry name" value="TM2"/>
</dbReference>
<gene>
    <name evidence="8" type="ordered locus">Cyagr_0389</name>
</gene>
<evidence type="ECO:0000256" key="2">
    <source>
        <dbReference type="ARBA" id="ARBA00022692"/>
    </source>
</evidence>
<evidence type="ECO:0000256" key="1">
    <source>
        <dbReference type="ARBA" id="ARBA00004141"/>
    </source>
</evidence>
<keyword evidence="3 6" id="KW-1133">Transmembrane helix</keyword>
<feature type="domain" description="TM2" evidence="7">
    <location>
        <begin position="40"/>
        <end position="90"/>
    </location>
</feature>
<dbReference type="STRING" id="292564.Cyagr_0389"/>
<evidence type="ECO:0000256" key="6">
    <source>
        <dbReference type="SAM" id="Phobius"/>
    </source>
</evidence>
<organism evidence="8 9">
    <name type="scientific">Cyanobium gracile (strain ATCC 27147 / PCC 6307)</name>
    <dbReference type="NCBI Taxonomy" id="292564"/>
    <lineage>
        <taxon>Bacteria</taxon>
        <taxon>Bacillati</taxon>
        <taxon>Cyanobacteriota</taxon>
        <taxon>Cyanophyceae</taxon>
        <taxon>Synechococcales</taxon>
        <taxon>Prochlorococcaceae</taxon>
        <taxon>Cyanobium</taxon>
    </lineage>
</organism>
<dbReference type="HOGENOM" id="CLU_133283_0_0_3"/>
<evidence type="ECO:0000259" key="7">
    <source>
        <dbReference type="Pfam" id="PF05154"/>
    </source>
</evidence>
<accession>K9P3M5</accession>
<dbReference type="Proteomes" id="UP000010388">
    <property type="component" value="Chromosome"/>
</dbReference>
<dbReference type="PATRIC" id="fig|292564.3.peg.348"/>
<dbReference type="PANTHER" id="PTHR21016:SF25">
    <property type="entry name" value="TM2 DOMAIN-CONTAINING PROTEIN DDB_G0277895-RELATED"/>
    <property type="match status" value="1"/>
</dbReference>
<evidence type="ECO:0000256" key="3">
    <source>
        <dbReference type="ARBA" id="ARBA00022989"/>
    </source>
</evidence>
<reference evidence="9" key="1">
    <citation type="journal article" date="2013" name="Proc. Natl. Acad. Sci. U.S.A.">
        <title>Improving the coverage of the cyanobacterial phylum using diversity-driven genome sequencing.</title>
        <authorList>
            <person name="Shih P.M."/>
            <person name="Wu D."/>
            <person name="Latifi A."/>
            <person name="Axen S.D."/>
            <person name="Fewer D.P."/>
            <person name="Talla E."/>
            <person name="Calteau A."/>
            <person name="Cai F."/>
            <person name="Tandeau de Marsac N."/>
            <person name="Rippka R."/>
            <person name="Herdman M."/>
            <person name="Sivonen K."/>
            <person name="Coursin T."/>
            <person name="Laurent T."/>
            <person name="Goodwin L."/>
            <person name="Nolan M."/>
            <person name="Davenport K.W."/>
            <person name="Han C.S."/>
            <person name="Rubin E.M."/>
            <person name="Eisen J.A."/>
            <person name="Woyke T."/>
            <person name="Gugger M."/>
            <person name="Kerfeld C.A."/>
        </authorList>
    </citation>
    <scope>NUCLEOTIDE SEQUENCE [LARGE SCALE GENOMIC DNA]</scope>
    <source>
        <strain evidence="9">ATCC 27147 / PCC 6307</strain>
    </source>
</reference>
<evidence type="ECO:0000313" key="9">
    <source>
        <dbReference type="Proteomes" id="UP000010388"/>
    </source>
</evidence>
<keyword evidence="4 6" id="KW-0472">Membrane</keyword>
<feature type="transmembrane region" description="Helical" evidence="6">
    <location>
        <begin position="44"/>
        <end position="65"/>
    </location>
</feature>
<feature type="region of interest" description="Disordered" evidence="5">
    <location>
        <begin position="1"/>
        <end position="35"/>
    </location>
</feature>
<protein>
    <submittedName>
        <fullName evidence="8">TM2 domain-containing protein</fullName>
    </submittedName>
</protein>
<dbReference type="InterPro" id="IPR050932">
    <property type="entry name" value="TM2D1-3-like"/>
</dbReference>
<dbReference type="Pfam" id="PF05154">
    <property type="entry name" value="TM2"/>
    <property type="match status" value="1"/>
</dbReference>
<evidence type="ECO:0000256" key="5">
    <source>
        <dbReference type="SAM" id="MobiDB-lite"/>
    </source>
</evidence>
<dbReference type="GO" id="GO:0016020">
    <property type="term" value="C:membrane"/>
    <property type="evidence" value="ECO:0007669"/>
    <property type="project" value="UniProtKB-SubCell"/>
</dbReference>
<dbReference type="EMBL" id="CP003495">
    <property type="protein sequence ID" value="AFY27583.1"/>
    <property type="molecule type" value="Genomic_DNA"/>
</dbReference>
<proteinExistence type="predicted"/>
<evidence type="ECO:0000256" key="4">
    <source>
        <dbReference type="ARBA" id="ARBA00023136"/>
    </source>
</evidence>
<dbReference type="eggNOG" id="COG2314">
    <property type="taxonomic scope" value="Bacteria"/>
</dbReference>
<feature type="transmembrane region" description="Helical" evidence="6">
    <location>
        <begin position="71"/>
        <end position="92"/>
    </location>
</feature>
<sequence>MEKLSTVMAARPTPGPVQSAVQRPAPGGPEGPGLNRAAERRSVALSYLLWCTCLVGLCGLPRFYNRKPLSGTLWLLTFGLCGIGQLLDLVLLPDMVRQANQSLLLEEALAGRDTAAYPPIERQLLQLARRTGKAGFTLNDALLELQLPPQANSSVVSAEIERLLLNHLLDVGNDERGRVVYREP</sequence>
<dbReference type="AlphaFoldDB" id="K9P3M5"/>